<evidence type="ECO:0000313" key="2">
    <source>
        <dbReference type="Proteomes" id="UP000095463"/>
    </source>
</evidence>
<name>A0A1E5XRM2_9HYPH</name>
<dbReference type="Proteomes" id="UP000095463">
    <property type="component" value="Unassembled WGS sequence"/>
</dbReference>
<evidence type="ECO:0000313" key="1">
    <source>
        <dbReference type="EMBL" id="OEO31238.1"/>
    </source>
</evidence>
<accession>A0A1E5XRM2</accession>
<organism evidence="1 2">
    <name type="scientific">Devosia insulae DS-56</name>
    <dbReference type="NCBI Taxonomy" id="1116389"/>
    <lineage>
        <taxon>Bacteria</taxon>
        <taxon>Pseudomonadati</taxon>
        <taxon>Pseudomonadota</taxon>
        <taxon>Alphaproteobacteria</taxon>
        <taxon>Hyphomicrobiales</taxon>
        <taxon>Devosiaceae</taxon>
        <taxon>Devosia</taxon>
    </lineage>
</organism>
<proteinExistence type="predicted"/>
<keyword evidence="2" id="KW-1185">Reference proteome</keyword>
<protein>
    <recommendedName>
        <fullName evidence="3">Protein usg</fullName>
    </recommendedName>
</protein>
<evidence type="ECO:0008006" key="3">
    <source>
        <dbReference type="Google" id="ProtNLM"/>
    </source>
</evidence>
<dbReference type="AlphaFoldDB" id="A0A1E5XRM2"/>
<dbReference type="RefSeq" id="WP_069909576.1">
    <property type="nucleotide sequence ID" value="NZ_LAJE02000165.1"/>
</dbReference>
<comment type="caution">
    <text evidence="1">The sequence shown here is derived from an EMBL/GenBank/DDBJ whole genome shotgun (WGS) entry which is preliminary data.</text>
</comment>
<dbReference type="OrthoDB" id="9811054at2"/>
<dbReference type="InterPro" id="IPR009354">
    <property type="entry name" value="Usg"/>
</dbReference>
<sequence length="89" mass="10194">MSLLTAPSADTEGFGLTTAQIIYRVPDHLELLQDFVWQQYDVFPEFPSLRKFLAFWEEKIEGPLHSVTVAHARLIYPVEVRTLKGAPLH</sequence>
<gene>
    <name evidence="1" type="ORF">VW23_017275</name>
</gene>
<reference evidence="1 2" key="1">
    <citation type="journal article" date="2015" name="Genome Announc.">
        <title>Genome Assemblies of Three Soil-Associated Devosia species: D. insulae, D. limi, and D. soli.</title>
        <authorList>
            <person name="Hassan Y.I."/>
            <person name="Lepp D."/>
            <person name="Zhou T."/>
        </authorList>
    </citation>
    <scope>NUCLEOTIDE SEQUENCE [LARGE SCALE GENOMIC DNA]</scope>
    <source>
        <strain evidence="1 2">DS-56</strain>
    </source>
</reference>
<dbReference type="Pfam" id="PF06233">
    <property type="entry name" value="Usg"/>
    <property type="match status" value="1"/>
</dbReference>
<dbReference type="EMBL" id="LAJE02000165">
    <property type="protein sequence ID" value="OEO31238.1"/>
    <property type="molecule type" value="Genomic_DNA"/>
</dbReference>